<dbReference type="Pfam" id="PF00013">
    <property type="entry name" value="KH_1"/>
    <property type="match status" value="2"/>
</dbReference>
<dbReference type="Proteomes" id="UP000626109">
    <property type="component" value="Unassembled WGS sequence"/>
</dbReference>
<evidence type="ECO:0000313" key="4">
    <source>
        <dbReference type="Proteomes" id="UP000626109"/>
    </source>
</evidence>
<dbReference type="AlphaFoldDB" id="A0A813J7H7"/>
<dbReference type="PANTHER" id="PTHR10288">
    <property type="entry name" value="KH DOMAIN CONTAINING RNA BINDING PROTEIN"/>
    <property type="match status" value="1"/>
</dbReference>
<dbReference type="PROSITE" id="PS50084">
    <property type="entry name" value="KH_TYPE_1"/>
    <property type="match status" value="2"/>
</dbReference>
<dbReference type="CDD" id="cd00105">
    <property type="entry name" value="KH-I"/>
    <property type="match status" value="1"/>
</dbReference>
<feature type="non-terminal residue" evidence="3">
    <location>
        <position position="148"/>
    </location>
</feature>
<feature type="non-terminal residue" evidence="3">
    <location>
        <position position="1"/>
    </location>
</feature>
<reference evidence="3" key="1">
    <citation type="submission" date="2021-02" db="EMBL/GenBank/DDBJ databases">
        <authorList>
            <person name="Dougan E. K."/>
            <person name="Rhodes N."/>
            <person name="Thang M."/>
            <person name="Chan C."/>
        </authorList>
    </citation>
    <scope>NUCLEOTIDE SEQUENCE</scope>
</reference>
<feature type="domain" description="K Homology" evidence="2">
    <location>
        <begin position="103"/>
        <end position="137"/>
    </location>
</feature>
<sequence>VLCPDPLVSSIMGHRGSTIHSIEDESPCKLKVSGRDQLYPGTRLRVVTIHADDSDAILRALDRILDLHLELAESERENPSQRTAVHGEPDFVGKDPGEFVFRTVVPVRVGSAVIGPRGANIQALKEETGARVLIDKNHQAGSQMLRLF</sequence>
<dbReference type="Gene3D" id="3.30.1370.10">
    <property type="entry name" value="K Homology domain, type 1"/>
    <property type="match status" value="2"/>
</dbReference>
<evidence type="ECO:0000313" key="3">
    <source>
        <dbReference type="EMBL" id="CAE8665236.1"/>
    </source>
</evidence>
<evidence type="ECO:0000259" key="2">
    <source>
        <dbReference type="Pfam" id="PF00013"/>
    </source>
</evidence>
<gene>
    <name evidence="3" type="ORF">PGLA2088_LOCUS15858</name>
</gene>
<feature type="domain" description="K Homology" evidence="2">
    <location>
        <begin position="1"/>
        <end position="66"/>
    </location>
</feature>
<name>A0A813J7H7_POLGL</name>
<dbReference type="EMBL" id="CAJNNW010019817">
    <property type="protein sequence ID" value="CAE8665236.1"/>
    <property type="molecule type" value="Genomic_DNA"/>
</dbReference>
<dbReference type="GO" id="GO:0003723">
    <property type="term" value="F:RNA binding"/>
    <property type="evidence" value="ECO:0007669"/>
    <property type="project" value="UniProtKB-UniRule"/>
</dbReference>
<protein>
    <recommendedName>
        <fullName evidence="2">K Homology domain-containing protein</fullName>
    </recommendedName>
</protein>
<organism evidence="3 4">
    <name type="scientific">Polarella glacialis</name>
    <name type="common">Dinoflagellate</name>
    <dbReference type="NCBI Taxonomy" id="89957"/>
    <lineage>
        <taxon>Eukaryota</taxon>
        <taxon>Sar</taxon>
        <taxon>Alveolata</taxon>
        <taxon>Dinophyceae</taxon>
        <taxon>Suessiales</taxon>
        <taxon>Suessiaceae</taxon>
        <taxon>Polarella</taxon>
    </lineage>
</organism>
<dbReference type="SUPFAM" id="SSF54791">
    <property type="entry name" value="Eukaryotic type KH-domain (KH-domain type I)"/>
    <property type="match status" value="2"/>
</dbReference>
<accession>A0A813J7H7</accession>
<comment type="caution">
    <text evidence="3">The sequence shown here is derived from an EMBL/GenBank/DDBJ whole genome shotgun (WGS) entry which is preliminary data.</text>
</comment>
<keyword evidence="1" id="KW-0694">RNA-binding</keyword>
<dbReference type="InterPro" id="IPR036612">
    <property type="entry name" value="KH_dom_type_1_sf"/>
</dbReference>
<proteinExistence type="predicted"/>
<evidence type="ECO:0000256" key="1">
    <source>
        <dbReference type="PROSITE-ProRule" id="PRU00117"/>
    </source>
</evidence>
<dbReference type="InterPro" id="IPR004088">
    <property type="entry name" value="KH_dom_type_1"/>
</dbReference>